<reference evidence="5 6" key="1">
    <citation type="submission" date="2018-06" db="EMBL/GenBank/DDBJ databases">
        <title>Whole Genome Sequence of an efficient microsymbiont, Rhizobium tropici.</title>
        <authorList>
            <person name="Srinivasan R."/>
            <person name="Singh H.V."/>
            <person name="Srivastava R."/>
            <person name="Kumari B."/>
            <person name="Radhakrishna A."/>
        </authorList>
    </citation>
    <scope>NUCLEOTIDE SEQUENCE [LARGE SCALE GENOMIC DNA]</scope>
    <source>
        <strain evidence="5 6">IGFRI Rhizo-19</strain>
    </source>
</reference>
<evidence type="ECO:0000256" key="3">
    <source>
        <dbReference type="ARBA" id="ARBA00023163"/>
    </source>
</evidence>
<dbReference type="AlphaFoldDB" id="A0A329Y0I0"/>
<protein>
    <submittedName>
        <fullName evidence="5">AraC family transcriptional regulator</fullName>
    </submittedName>
</protein>
<dbReference type="GO" id="GO:0043565">
    <property type="term" value="F:sequence-specific DNA binding"/>
    <property type="evidence" value="ECO:0007669"/>
    <property type="project" value="InterPro"/>
</dbReference>
<dbReference type="RefSeq" id="WP_112345696.1">
    <property type="nucleotide sequence ID" value="NZ_QMKK01000061.1"/>
</dbReference>
<evidence type="ECO:0000313" key="5">
    <source>
        <dbReference type="EMBL" id="RAX37431.1"/>
    </source>
</evidence>
<dbReference type="EMBL" id="QMKK01000061">
    <property type="protein sequence ID" value="RAX37431.1"/>
    <property type="molecule type" value="Genomic_DNA"/>
</dbReference>
<dbReference type="Pfam" id="PF12833">
    <property type="entry name" value="HTH_18"/>
    <property type="match status" value="1"/>
</dbReference>
<dbReference type="Gene3D" id="1.10.10.60">
    <property type="entry name" value="Homeodomain-like"/>
    <property type="match status" value="2"/>
</dbReference>
<dbReference type="PANTHER" id="PTHR43436">
    <property type="entry name" value="ARAC-FAMILY TRANSCRIPTIONAL REGULATOR"/>
    <property type="match status" value="1"/>
</dbReference>
<dbReference type="InterPro" id="IPR018060">
    <property type="entry name" value="HTH_AraC"/>
</dbReference>
<evidence type="ECO:0000256" key="2">
    <source>
        <dbReference type="ARBA" id="ARBA00023125"/>
    </source>
</evidence>
<dbReference type="SUPFAM" id="SSF46689">
    <property type="entry name" value="Homeodomain-like"/>
    <property type="match status" value="2"/>
</dbReference>
<name>A0A329Y0I0_RHITR</name>
<accession>A0A329Y0I0</accession>
<feature type="domain" description="HTH araC/xylS-type" evidence="4">
    <location>
        <begin position="189"/>
        <end position="287"/>
    </location>
</feature>
<dbReference type="InterPro" id="IPR009594">
    <property type="entry name" value="Tscrpt_reg_HTH_AraC_N"/>
</dbReference>
<gene>
    <name evidence="5" type="ORF">DQ393_32035</name>
</gene>
<dbReference type="SMART" id="SM00342">
    <property type="entry name" value="HTH_ARAC"/>
    <property type="match status" value="1"/>
</dbReference>
<sequence length="287" mass="32067">MEATRRSLIELMRFHCTAPKQKTPVPGLTLFRNEAPTEPVRSLYDPRLCVVLQGRKELILDRQHIEIGPRDYLVVVLDLPVTARVAEASPGHPHYAITLDLNAAIIAELVADKREPRSAAKTKGAAIAGLTADILEPLERLVRLLDRPMDIETLAPLAQRELFYRLIQGSLGDMVIESGMGNSRLSRIARTTAWLKANFDQPVDVATLADIAGMSQTSYYRAFKAATAMSPLQFRARLRLHEARRRLQLGVEKIGSVAFAVGYENQSQFNREYRKLFGRPPGADLSR</sequence>
<dbReference type="Proteomes" id="UP000251205">
    <property type="component" value="Unassembled WGS sequence"/>
</dbReference>
<evidence type="ECO:0000259" key="4">
    <source>
        <dbReference type="PROSITE" id="PS01124"/>
    </source>
</evidence>
<comment type="caution">
    <text evidence="5">The sequence shown here is derived from an EMBL/GenBank/DDBJ whole genome shotgun (WGS) entry which is preliminary data.</text>
</comment>
<evidence type="ECO:0000256" key="1">
    <source>
        <dbReference type="ARBA" id="ARBA00023015"/>
    </source>
</evidence>
<dbReference type="PROSITE" id="PS00041">
    <property type="entry name" value="HTH_ARAC_FAMILY_1"/>
    <property type="match status" value="1"/>
</dbReference>
<keyword evidence="2" id="KW-0238">DNA-binding</keyword>
<keyword evidence="1" id="KW-0805">Transcription regulation</keyword>
<dbReference type="OrthoDB" id="9802263at2"/>
<keyword evidence="3" id="KW-0804">Transcription</keyword>
<dbReference type="Pfam" id="PF06719">
    <property type="entry name" value="AraC_N"/>
    <property type="match status" value="1"/>
</dbReference>
<dbReference type="InterPro" id="IPR018062">
    <property type="entry name" value="HTH_AraC-typ_CS"/>
</dbReference>
<dbReference type="PANTHER" id="PTHR43436:SF1">
    <property type="entry name" value="TRANSCRIPTIONAL REGULATORY PROTEIN"/>
    <property type="match status" value="1"/>
</dbReference>
<dbReference type="PROSITE" id="PS01124">
    <property type="entry name" value="HTH_ARAC_FAMILY_2"/>
    <property type="match status" value="1"/>
</dbReference>
<dbReference type="InterPro" id="IPR009057">
    <property type="entry name" value="Homeodomain-like_sf"/>
</dbReference>
<organism evidence="5 6">
    <name type="scientific">Rhizobium tropici</name>
    <dbReference type="NCBI Taxonomy" id="398"/>
    <lineage>
        <taxon>Bacteria</taxon>
        <taxon>Pseudomonadati</taxon>
        <taxon>Pseudomonadota</taxon>
        <taxon>Alphaproteobacteria</taxon>
        <taxon>Hyphomicrobiales</taxon>
        <taxon>Rhizobiaceae</taxon>
        <taxon>Rhizobium/Agrobacterium group</taxon>
        <taxon>Rhizobium</taxon>
    </lineage>
</organism>
<evidence type="ECO:0000313" key="6">
    <source>
        <dbReference type="Proteomes" id="UP000251205"/>
    </source>
</evidence>
<proteinExistence type="predicted"/>
<dbReference type="GO" id="GO:0003700">
    <property type="term" value="F:DNA-binding transcription factor activity"/>
    <property type="evidence" value="ECO:0007669"/>
    <property type="project" value="InterPro"/>
</dbReference>